<dbReference type="SUPFAM" id="SSF53335">
    <property type="entry name" value="S-adenosyl-L-methionine-dependent methyltransferases"/>
    <property type="match status" value="1"/>
</dbReference>
<feature type="domain" description="THUMP-like" evidence="1">
    <location>
        <begin position="322"/>
        <end position="393"/>
    </location>
</feature>
<gene>
    <name evidence="2" type="ORF">C8D89_101541</name>
</gene>
<evidence type="ECO:0000313" key="3">
    <source>
        <dbReference type="Proteomes" id="UP000245639"/>
    </source>
</evidence>
<reference evidence="2 3" key="1">
    <citation type="submission" date="2018-04" db="EMBL/GenBank/DDBJ databases">
        <title>Genomic Encyclopedia of Type Strains, Phase IV (KMG-IV): sequencing the most valuable type-strain genomes for metagenomic binning, comparative biology and taxonomic classification.</title>
        <authorList>
            <person name="Goeker M."/>
        </authorList>
    </citation>
    <scope>NUCLEOTIDE SEQUENCE [LARGE SCALE GENOMIC DNA]</scope>
    <source>
        <strain evidence="2 3">DSM 45771</strain>
    </source>
</reference>
<organism evidence="2 3">
    <name type="scientific">Actinomycetospora cinnamomea</name>
    <dbReference type="NCBI Taxonomy" id="663609"/>
    <lineage>
        <taxon>Bacteria</taxon>
        <taxon>Bacillati</taxon>
        <taxon>Actinomycetota</taxon>
        <taxon>Actinomycetes</taxon>
        <taxon>Pseudonocardiales</taxon>
        <taxon>Pseudonocardiaceae</taxon>
        <taxon>Actinomycetospora</taxon>
    </lineage>
</organism>
<dbReference type="Gene3D" id="3.40.50.150">
    <property type="entry name" value="Vaccinia Virus protein VP39"/>
    <property type="match status" value="1"/>
</dbReference>
<dbReference type="Proteomes" id="UP000245639">
    <property type="component" value="Unassembled WGS sequence"/>
</dbReference>
<dbReference type="InterPro" id="IPR029063">
    <property type="entry name" value="SAM-dependent_MTases_sf"/>
</dbReference>
<accession>A0A2U1FRA0</accession>
<dbReference type="EMBL" id="QEKW01000001">
    <property type="protein sequence ID" value="PVZ14674.1"/>
    <property type="molecule type" value="Genomic_DNA"/>
</dbReference>
<dbReference type="AlphaFoldDB" id="A0A2U1FRA0"/>
<comment type="caution">
    <text evidence="2">The sequence shown here is derived from an EMBL/GenBank/DDBJ whole genome shotgun (WGS) entry which is preliminary data.</text>
</comment>
<protein>
    <recommendedName>
        <fullName evidence="1">THUMP-like domain-containing protein</fullName>
    </recommendedName>
</protein>
<sequence>MPYAFTLDDVAYLASEAGRDAVAGAAPLLTGDRLRAVTALRERLGDRAAPVLETALLQERVRGRVPDGWLLTADAAEQATAAPVAAHRAARLAGRDVHEVTCSVGAELHALRGTAARLVGSDLDPVRLAMAAVNVPGVALARADALAPVTRDTVLVADPARRTAGGRRTWRPDDFKPPLDGLAEASGVRQRWAIADVERPYRHTHELVVSTAPGLDPALAPWAGEVELVSLDGRVREAALWSAGLATTARRATVLSSRGGAWTVTDAEDDTCPVGPVGEWIVDPDGAVVRAGLVRQWGARHGLWRLEEHLAYLTGDVRPPGVRAFRVLEHGRYGEKALRRTLAARGVGRAEVLVRGLDVDPNTLRPRLRLRGDREATIVLARLASGPEAFVCEAVGDRVSARSEPSCTTHGTP</sequence>
<name>A0A2U1FRA0_9PSEU</name>
<evidence type="ECO:0000259" key="1">
    <source>
        <dbReference type="Pfam" id="PF18096"/>
    </source>
</evidence>
<dbReference type="OrthoDB" id="9810570at2"/>
<proteinExistence type="predicted"/>
<dbReference type="InterPro" id="IPR041497">
    <property type="entry name" value="Thump-like"/>
</dbReference>
<dbReference type="Pfam" id="PF18096">
    <property type="entry name" value="Thump_like"/>
    <property type="match status" value="1"/>
</dbReference>
<keyword evidence="3" id="KW-1185">Reference proteome</keyword>
<evidence type="ECO:0000313" key="2">
    <source>
        <dbReference type="EMBL" id="PVZ14674.1"/>
    </source>
</evidence>
<dbReference type="RefSeq" id="WP_116706484.1">
    <property type="nucleotide sequence ID" value="NZ_QEKW01000001.1"/>
</dbReference>